<evidence type="ECO:0000259" key="1">
    <source>
        <dbReference type="Pfam" id="PF01471"/>
    </source>
</evidence>
<feature type="domain" description="Peptidoglycan binding-like" evidence="1">
    <location>
        <begin position="61"/>
        <end position="119"/>
    </location>
</feature>
<comment type="caution">
    <text evidence="2">The sequence shown here is derived from an EMBL/GenBank/DDBJ whole genome shotgun (WGS) entry which is preliminary data.</text>
</comment>
<proteinExistence type="predicted"/>
<dbReference type="SUPFAM" id="SSF47090">
    <property type="entry name" value="PGBD-like"/>
    <property type="match status" value="1"/>
</dbReference>
<accession>A0A3P3ETA2</accession>
<dbReference type="InterPro" id="IPR002477">
    <property type="entry name" value="Peptidoglycan-bd-like"/>
</dbReference>
<dbReference type="EMBL" id="RXFQ01000003">
    <property type="protein sequence ID" value="RSZ41687.1"/>
    <property type="molecule type" value="Genomic_DNA"/>
</dbReference>
<evidence type="ECO:0000313" key="3">
    <source>
        <dbReference type="EMBL" id="RSZ41687.1"/>
    </source>
</evidence>
<evidence type="ECO:0000313" key="4">
    <source>
        <dbReference type="Proteomes" id="UP000271137"/>
    </source>
</evidence>
<sequence length="357" mass="38531">MGRKRDRAAKGRPFGQRNRLHGGFRRRAALRIIRCLYTHKAPALRGEIPMIRPTLRFGSHGADVSLLQSALNLWTASRLAQLVPDGQFGSKTTSKVKEYQGFCKLVPDAIVGPKTWGMLEALIAQLVGMATPPPGDKPASALGDSVVAAAEAALLRWGWTTSSQPSPSNERIAAALCANPASPQRPRQGGMGLQKIFQDANAAGAYISRCPTITAAAVSKWQEMDAGNWRNANDLCAWCGIFCIYVYRTAGVHVPGGWAQHSKNVFDSTVFRRITDYSSVFPGCIGVVSGIAPGGRNHHFIVTSNGNDRMESIDGNAFGPDRNDKSKGNKSVIARNEYSYAALRQETAYFLAPVSAA</sequence>
<evidence type="ECO:0000313" key="2">
    <source>
        <dbReference type="EMBL" id="RRH89649.1"/>
    </source>
</evidence>
<evidence type="ECO:0000313" key="5">
    <source>
        <dbReference type="Proteomes" id="UP000271590"/>
    </source>
</evidence>
<dbReference type="Proteomes" id="UP000271137">
    <property type="component" value="Unassembled WGS sequence"/>
</dbReference>
<dbReference type="Pfam" id="PF01471">
    <property type="entry name" value="PG_binding_1"/>
    <property type="match status" value="1"/>
</dbReference>
<reference evidence="2 5" key="1">
    <citation type="submission" date="2018-11" db="EMBL/GenBank/DDBJ databases">
        <title>The genome of Variovorax sp T529.</title>
        <authorList>
            <person name="Gao J."/>
        </authorList>
    </citation>
    <scope>NUCLEOTIDE SEQUENCE [LARGE SCALE GENOMIC DNA]</scope>
    <source>
        <strain evidence="2 5">T529</strain>
    </source>
</reference>
<dbReference type="Gene3D" id="1.10.101.10">
    <property type="entry name" value="PGBD-like superfamily/PGBD"/>
    <property type="match status" value="1"/>
</dbReference>
<dbReference type="EMBL" id="RQXU01000004">
    <property type="protein sequence ID" value="RRH89649.1"/>
    <property type="molecule type" value="Genomic_DNA"/>
</dbReference>
<name>A0A3P3ETA2_9BURK</name>
<dbReference type="AlphaFoldDB" id="A0A3P3ETA2"/>
<protein>
    <submittedName>
        <fullName evidence="2">Peptidoglycan-binding protein</fullName>
    </submittedName>
</protein>
<gene>
    <name evidence="2" type="ORF">EH244_08605</name>
    <name evidence="3" type="ORF">EJO66_07190</name>
</gene>
<dbReference type="InterPro" id="IPR036366">
    <property type="entry name" value="PGBDSf"/>
</dbReference>
<dbReference type="InterPro" id="IPR036365">
    <property type="entry name" value="PGBD-like_sf"/>
</dbReference>
<organism evidence="2 5">
    <name type="scientific">Variovorax beijingensis</name>
    <dbReference type="NCBI Taxonomy" id="2496117"/>
    <lineage>
        <taxon>Bacteria</taxon>
        <taxon>Pseudomonadati</taxon>
        <taxon>Pseudomonadota</taxon>
        <taxon>Betaproteobacteria</taxon>
        <taxon>Burkholderiales</taxon>
        <taxon>Comamonadaceae</taxon>
        <taxon>Variovorax</taxon>
    </lineage>
</organism>
<reference evidence="3 4" key="2">
    <citation type="submission" date="2018-12" db="EMBL/GenBank/DDBJ databases">
        <title>The genome sequences of strain 502.</title>
        <authorList>
            <person name="Gao J."/>
            <person name="Sun J."/>
        </authorList>
    </citation>
    <scope>NUCLEOTIDE SEQUENCE [LARGE SCALE GENOMIC DNA]</scope>
    <source>
        <strain evidence="3 4">502</strain>
    </source>
</reference>
<keyword evidence="4" id="KW-1185">Reference proteome</keyword>
<dbReference type="Proteomes" id="UP000271590">
    <property type="component" value="Unassembled WGS sequence"/>
</dbReference>